<evidence type="ECO:0000256" key="12">
    <source>
        <dbReference type="ARBA" id="ARBA00022759"/>
    </source>
</evidence>
<reference evidence="18" key="1">
    <citation type="submission" date="2019-08" db="EMBL/GenBank/DDBJ databases">
        <authorList>
            <person name="Kucharzyk K."/>
            <person name="Murdoch R.W."/>
            <person name="Higgins S."/>
            <person name="Loffler F."/>
        </authorList>
    </citation>
    <scope>NUCLEOTIDE SEQUENCE</scope>
</reference>
<dbReference type="GO" id="GO:0046872">
    <property type="term" value="F:metal ion binding"/>
    <property type="evidence" value="ECO:0007669"/>
    <property type="project" value="UniProtKB-KW"/>
</dbReference>
<evidence type="ECO:0000256" key="5">
    <source>
        <dbReference type="ARBA" id="ARBA00012177"/>
    </source>
</evidence>
<dbReference type="CDD" id="cd00593">
    <property type="entry name" value="RIBOc"/>
    <property type="match status" value="1"/>
</dbReference>
<evidence type="ECO:0000256" key="9">
    <source>
        <dbReference type="ARBA" id="ARBA00022694"/>
    </source>
</evidence>
<comment type="subcellular location">
    <subcellularLocation>
        <location evidence="2">Cytoplasm</location>
    </subcellularLocation>
</comment>
<keyword evidence="12" id="KW-0255">Endonuclease</keyword>
<comment type="catalytic activity">
    <reaction evidence="1">
        <text>Endonucleolytic cleavage to 5'-phosphomonoester.</text>
        <dbReference type="EC" id="3.1.26.3"/>
    </reaction>
</comment>
<dbReference type="Gene3D" id="1.10.1520.10">
    <property type="entry name" value="Ribonuclease III domain"/>
    <property type="match status" value="1"/>
</dbReference>
<evidence type="ECO:0000259" key="16">
    <source>
        <dbReference type="PROSITE" id="PS50137"/>
    </source>
</evidence>
<keyword evidence="6" id="KW-0963">Cytoplasm</keyword>
<dbReference type="PANTHER" id="PTHR11207:SF0">
    <property type="entry name" value="RIBONUCLEASE 3"/>
    <property type="match status" value="1"/>
</dbReference>
<dbReference type="GO" id="GO:0006364">
    <property type="term" value="P:rRNA processing"/>
    <property type="evidence" value="ECO:0007669"/>
    <property type="project" value="UniProtKB-KW"/>
</dbReference>
<evidence type="ECO:0000256" key="7">
    <source>
        <dbReference type="ARBA" id="ARBA00022552"/>
    </source>
</evidence>
<comment type="caution">
    <text evidence="18">The sequence shown here is derived from an EMBL/GenBank/DDBJ whole genome shotgun (WGS) entry which is preliminary data.</text>
</comment>
<dbReference type="GO" id="GO:0042802">
    <property type="term" value="F:identical protein binding"/>
    <property type="evidence" value="ECO:0007669"/>
    <property type="project" value="UniProtKB-ARBA"/>
</dbReference>
<keyword evidence="14" id="KW-0460">Magnesium</keyword>
<comment type="subunit">
    <text evidence="4">Homodimer.</text>
</comment>
<dbReference type="FunFam" id="3.30.160.20:FF:000003">
    <property type="entry name" value="Ribonuclease 3"/>
    <property type="match status" value="1"/>
</dbReference>
<evidence type="ECO:0000256" key="3">
    <source>
        <dbReference type="ARBA" id="ARBA00010183"/>
    </source>
</evidence>
<dbReference type="InterPro" id="IPR014720">
    <property type="entry name" value="dsRBD_dom"/>
</dbReference>
<evidence type="ECO:0000256" key="1">
    <source>
        <dbReference type="ARBA" id="ARBA00000109"/>
    </source>
</evidence>
<dbReference type="CDD" id="cd10845">
    <property type="entry name" value="DSRM_RNAse_III_family"/>
    <property type="match status" value="1"/>
</dbReference>
<dbReference type="InterPro" id="IPR011907">
    <property type="entry name" value="RNase_III"/>
</dbReference>
<evidence type="ECO:0000313" key="18">
    <source>
        <dbReference type="EMBL" id="MPN13893.1"/>
    </source>
</evidence>
<evidence type="ECO:0000256" key="8">
    <source>
        <dbReference type="ARBA" id="ARBA00022664"/>
    </source>
</evidence>
<dbReference type="GO" id="GO:0005737">
    <property type="term" value="C:cytoplasm"/>
    <property type="evidence" value="ECO:0007669"/>
    <property type="project" value="UniProtKB-SubCell"/>
</dbReference>
<keyword evidence="9" id="KW-0819">tRNA processing</keyword>
<accession>A0A645FNW5</accession>
<keyword evidence="7" id="KW-0698">rRNA processing</keyword>
<evidence type="ECO:0000256" key="2">
    <source>
        <dbReference type="ARBA" id="ARBA00004496"/>
    </source>
</evidence>
<gene>
    <name evidence="18" type="primary">rnc_46</name>
    <name evidence="18" type="ORF">SDC9_161219</name>
</gene>
<dbReference type="AlphaFoldDB" id="A0A645FNW5"/>
<dbReference type="NCBIfam" id="TIGR02191">
    <property type="entry name" value="RNaseIII"/>
    <property type="match status" value="1"/>
</dbReference>
<dbReference type="GO" id="GO:0006397">
    <property type="term" value="P:mRNA processing"/>
    <property type="evidence" value="ECO:0007669"/>
    <property type="project" value="UniProtKB-KW"/>
</dbReference>
<evidence type="ECO:0000256" key="14">
    <source>
        <dbReference type="ARBA" id="ARBA00022842"/>
    </source>
</evidence>
<sequence length="228" mass="25856">MKLNELGIRFTNEKLLTQALTHSSYANQQQGMESNEKLEFLGDAILQLCITRALYERGGSRSEGELTKIRALIVCEPSLYEVAQKWNLGRYILLSHGEEATGGRKRQSLLADAVEAVIAALYLDQGTEAADRLILEHFEDIIRRALNHEIVLDYKTRLQELLQESGEVNIHYDLVKFEGPAHRRKFFSRVAVDEITMGRGEGMSKKESEQEAARDALSKLALHREETL</sequence>
<dbReference type="SMART" id="SM00358">
    <property type="entry name" value="DSRM"/>
    <property type="match status" value="1"/>
</dbReference>
<dbReference type="SMART" id="SM00535">
    <property type="entry name" value="RIBOc"/>
    <property type="match status" value="1"/>
</dbReference>
<dbReference type="EC" id="3.1.26.3" evidence="5"/>
<comment type="similarity">
    <text evidence="3">Belongs to the ribonuclease III family.</text>
</comment>
<dbReference type="GO" id="GO:0004525">
    <property type="term" value="F:ribonuclease III activity"/>
    <property type="evidence" value="ECO:0007669"/>
    <property type="project" value="UniProtKB-EC"/>
</dbReference>
<evidence type="ECO:0000256" key="15">
    <source>
        <dbReference type="ARBA" id="ARBA00022884"/>
    </source>
</evidence>
<proteinExistence type="inferred from homology"/>
<keyword evidence="13 18" id="KW-0378">Hydrolase</keyword>
<dbReference type="Pfam" id="PF00035">
    <property type="entry name" value="dsrm"/>
    <property type="match status" value="1"/>
</dbReference>
<dbReference type="GO" id="GO:0008033">
    <property type="term" value="P:tRNA processing"/>
    <property type="evidence" value="ECO:0007669"/>
    <property type="project" value="UniProtKB-KW"/>
</dbReference>
<dbReference type="Pfam" id="PF14622">
    <property type="entry name" value="Ribonucleas_3_3"/>
    <property type="match status" value="1"/>
</dbReference>
<dbReference type="PROSITE" id="PS00517">
    <property type="entry name" value="RNASE_3_1"/>
    <property type="match status" value="1"/>
</dbReference>
<dbReference type="HAMAP" id="MF_00104">
    <property type="entry name" value="RNase_III"/>
    <property type="match status" value="1"/>
</dbReference>
<feature type="domain" description="DRBM" evidence="16">
    <location>
        <begin position="153"/>
        <end position="222"/>
    </location>
</feature>
<keyword evidence="10" id="KW-0540">Nuclease</keyword>
<dbReference type="InterPro" id="IPR000999">
    <property type="entry name" value="RNase_III_dom"/>
</dbReference>
<evidence type="ECO:0000256" key="11">
    <source>
        <dbReference type="ARBA" id="ARBA00022723"/>
    </source>
</evidence>
<evidence type="ECO:0000256" key="13">
    <source>
        <dbReference type="ARBA" id="ARBA00022801"/>
    </source>
</evidence>
<dbReference type="GO" id="GO:0010468">
    <property type="term" value="P:regulation of gene expression"/>
    <property type="evidence" value="ECO:0007669"/>
    <property type="project" value="TreeGrafter"/>
</dbReference>
<dbReference type="SUPFAM" id="SSF54768">
    <property type="entry name" value="dsRNA-binding domain-like"/>
    <property type="match status" value="1"/>
</dbReference>
<keyword evidence="11" id="KW-0479">Metal-binding</keyword>
<protein>
    <recommendedName>
        <fullName evidence="5">ribonuclease III</fullName>
        <ecNumber evidence="5">3.1.26.3</ecNumber>
    </recommendedName>
</protein>
<evidence type="ECO:0000256" key="10">
    <source>
        <dbReference type="ARBA" id="ARBA00022722"/>
    </source>
</evidence>
<name>A0A645FNW5_9ZZZZ</name>
<feature type="domain" description="RNase III" evidence="17">
    <location>
        <begin position="1"/>
        <end position="126"/>
    </location>
</feature>
<dbReference type="FunFam" id="1.10.1520.10:FF:000001">
    <property type="entry name" value="Ribonuclease 3"/>
    <property type="match status" value="1"/>
</dbReference>
<dbReference type="EMBL" id="VSSQ01060448">
    <property type="protein sequence ID" value="MPN13893.1"/>
    <property type="molecule type" value="Genomic_DNA"/>
</dbReference>
<dbReference type="InterPro" id="IPR036389">
    <property type="entry name" value="RNase_III_sf"/>
</dbReference>
<evidence type="ECO:0000256" key="6">
    <source>
        <dbReference type="ARBA" id="ARBA00022490"/>
    </source>
</evidence>
<dbReference type="PROSITE" id="PS50137">
    <property type="entry name" value="DS_RBD"/>
    <property type="match status" value="1"/>
</dbReference>
<dbReference type="GO" id="GO:0003725">
    <property type="term" value="F:double-stranded RNA binding"/>
    <property type="evidence" value="ECO:0007669"/>
    <property type="project" value="TreeGrafter"/>
</dbReference>
<dbReference type="Gene3D" id="3.30.160.20">
    <property type="match status" value="1"/>
</dbReference>
<evidence type="ECO:0000256" key="4">
    <source>
        <dbReference type="ARBA" id="ARBA00011738"/>
    </source>
</evidence>
<dbReference type="SUPFAM" id="SSF69065">
    <property type="entry name" value="RNase III domain-like"/>
    <property type="match status" value="1"/>
</dbReference>
<organism evidence="18">
    <name type="scientific">bioreactor metagenome</name>
    <dbReference type="NCBI Taxonomy" id="1076179"/>
    <lineage>
        <taxon>unclassified sequences</taxon>
        <taxon>metagenomes</taxon>
        <taxon>ecological metagenomes</taxon>
    </lineage>
</organism>
<evidence type="ECO:0000259" key="17">
    <source>
        <dbReference type="PROSITE" id="PS50142"/>
    </source>
</evidence>
<keyword evidence="15" id="KW-0694">RNA-binding</keyword>
<keyword evidence="8" id="KW-0507">mRNA processing</keyword>
<dbReference type="PROSITE" id="PS50142">
    <property type="entry name" value="RNASE_3_2"/>
    <property type="match status" value="1"/>
</dbReference>
<dbReference type="PANTHER" id="PTHR11207">
    <property type="entry name" value="RIBONUCLEASE III"/>
    <property type="match status" value="1"/>
</dbReference>